<name>A0A836CCY8_9STRA</name>
<evidence type="ECO:0000313" key="1">
    <source>
        <dbReference type="EMBL" id="KAG5180548.1"/>
    </source>
</evidence>
<dbReference type="EMBL" id="JAFCMP010000379">
    <property type="protein sequence ID" value="KAG5180548.1"/>
    <property type="molecule type" value="Genomic_DNA"/>
</dbReference>
<sequence length="408" mass="45677">MAMQPADEACCYASARVGAIMRHLSKEITERPAAVTPSMDAELHGLRAIVTQLSATGSCFRGLKLVLFQLAVVEKCRTAPATAARKSELPMARSSASLALSDRSMLGHILQFVGRRSWLYIAGVGPHWRGTYMATCAMHFGFAHLLRTAWREAFSSVDAFIAAADAAALEERHRHALRRHLGRWRTQEVLACALACAAGAGVDSPLHGSMLASAAESGRPDWFVHLRGQLVRRQLLVWRTPSEQPLRRRGNWGFDIKRNHFDALPDEWLDEGVLHGCFTPDVFHLDEDDKYHILSETAVRAGHLHIVRYIVDAMPRCISADAVALALRMERLDIAKALMRSWRGFEEELMDDVMPMLARQRNSPVELFALGWDYIDGWRYETLLMVLRTAQESGNAPLVAWLRKQGVC</sequence>
<evidence type="ECO:0000313" key="2">
    <source>
        <dbReference type="Proteomes" id="UP000664859"/>
    </source>
</evidence>
<accession>A0A836CCY8</accession>
<protein>
    <submittedName>
        <fullName evidence="1">Uncharacterized protein</fullName>
    </submittedName>
</protein>
<proteinExistence type="predicted"/>
<gene>
    <name evidence="1" type="ORF">JKP88DRAFT_246670</name>
</gene>
<dbReference type="AlphaFoldDB" id="A0A836CCY8"/>
<keyword evidence="2" id="KW-1185">Reference proteome</keyword>
<organism evidence="1 2">
    <name type="scientific">Tribonema minus</name>
    <dbReference type="NCBI Taxonomy" id="303371"/>
    <lineage>
        <taxon>Eukaryota</taxon>
        <taxon>Sar</taxon>
        <taxon>Stramenopiles</taxon>
        <taxon>Ochrophyta</taxon>
        <taxon>PX clade</taxon>
        <taxon>Xanthophyceae</taxon>
        <taxon>Tribonematales</taxon>
        <taxon>Tribonemataceae</taxon>
        <taxon>Tribonema</taxon>
    </lineage>
</organism>
<comment type="caution">
    <text evidence="1">The sequence shown here is derived from an EMBL/GenBank/DDBJ whole genome shotgun (WGS) entry which is preliminary data.</text>
</comment>
<dbReference type="Proteomes" id="UP000664859">
    <property type="component" value="Unassembled WGS sequence"/>
</dbReference>
<reference evidence="1" key="1">
    <citation type="submission" date="2021-02" db="EMBL/GenBank/DDBJ databases">
        <title>First Annotated Genome of the Yellow-green Alga Tribonema minus.</title>
        <authorList>
            <person name="Mahan K.M."/>
        </authorList>
    </citation>
    <scope>NUCLEOTIDE SEQUENCE</scope>
    <source>
        <strain evidence="1">UTEX B ZZ1240</strain>
    </source>
</reference>